<evidence type="ECO:0000313" key="4">
    <source>
        <dbReference type="EMBL" id="GAL76523.1"/>
    </source>
</evidence>
<dbReference type="Proteomes" id="UP000028980">
    <property type="component" value="Unassembled WGS sequence"/>
</dbReference>
<accession>A0A081DBF6</accession>
<gene>
    <name evidence="4" type="ORF">JCM19275_1267</name>
    <name evidence="2" type="ORF">JCM19296_1849</name>
    <name evidence="3" type="ORF">JCM19314_679</name>
</gene>
<comment type="caution">
    <text evidence="2">The sequence shown here is derived from an EMBL/GenBank/DDBJ whole genome shotgun (WGS) entry which is preliminary data.</text>
</comment>
<feature type="transmembrane region" description="Helical" evidence="1">
    <location>
        <begin position="6"/>
        <end position="25"/>
    </location>
</feature>
<protein>
    <submittedName>
        <fullName evidence="2 3">Sodium-solute symporter</fullName>
    </submittedName>
</protein>
<evidence type="ECO:0000256" key="1">
    <source>
        <dbReference type="SAM" id="Phobius"/>
    </source>
</evidence>
<dbReference type="EMBL" id="BBLG01000003">
    <property type="protein sequence ID" value="GAK76252.1"/>
    <property type="molecule type" value="Genomic_DNA"/>
</dbReference>
<evidence type="ECO:0000313" key="5">
    <source>
        <dbReference type="Proteomes" id="UP000028980"/>
    </source>
</evidence>
<dbReference type="AlphaFoldDB" id="A0A081DBF6"/>
<keyword evidence="1" id="KW-1133">Transmembrane helix</keyword>
<sequence>MALELIDFLIIISFFLVSLFVGIAVSKKSSKNASSFYLSGRNMRGGF</sequence>
<dbReference type="Proteomes" id="UP000029647">
    <property type="component" value="Unassembled WGS sequence"/>
</dbReference>
<evidence type="ECO:0000313" key="2">
    <source>
        <dbReference type="EMBL" id="GAK76252.1"/>
    </source>
</evidence>
<reference evidence="5 6" key="1">
    <citation type="journal article" date="2014" name="Genome Announc.">
        <title>Draft Genome Sequences of Marine Flavobacterium Nonlabens Strains NR17, NR24, NR27, NR32, NR33, and Ara13.</title>
        <authorList>
            <person name="Nakanishi M."/>
            <person name="Meirelles P."/>
            <person name="Suzuki R."/>
            <person name="Takatani N."/>
            <person name="Mino S."/>
            <person name="Suda W."/>
            <person name="Oshima K."/>
            <person name="Hattori M."/>
            <person name="Ohkuma M."/>
            <person name="Hosokawa M."/>
            <person name="Miyashita K."/>
            <person name="Thompson F.L."/>
            <person name="Niwa A."/>
            <person name="Sawabe T."/>
            <person name="Sawabe T."/>
        </authorList>
    </citation>
    <scope>NUCLEOTIDE SEQUENCE [LARGE SCALE GENOMIC DNA]</scope>
    <source>
        <strain evidence="4">JCM 19275</strain>
        <strain evidence="2">JCM 19296</strain>
        <strain evidence="3">JCM 19314</strain>
        <strain evidence="7">JCM19275</strain>
        <strain evidence="5">JCM19296</strain>
        <strain evidence="6">JCM19314</strain>
    </source>
</reference>
<keyword evidence="1" id="KW-0472">Membrane</keyword>
<keyword evidence="1" id="KW-0812">Transmembrane</keyword>
<dbReference type="EMBL" id="BBMM01000009">
    <property type="protein sequence ID" value="GAL01235.1"/>
    <property type="molecule type" value="Genomic_DNA"/>
</dbReference>
<evidence type="ECO:0000313" key="7">
    <source>
        <dbReference type="Proteomes" id="UP000029647"/>
    </source>
</evidence>
<proteinExistence type="predicted"/>
<organism evidence="2 5">
    <name type="scientific">Nonlabens ulvanivorans</name>
    <name type="common">Persicivirga ulvanivorans</name>
    <dbReference type="NCBI Taxonomy" id="906888"/>
    <lineage>
        <taxon>Bacteria</taxon>
        <taxon>Pseudomonadati</taxon>
        <taxon>Bacteroidota</taxon>
        <taxon>Flavobacteriia</taxon>
        <taxon>Flavobacteriales</taxon>
        <taxon>Flavobacteriaceae</taxon>
        <taxon>Nonlabens</taxon>
    </lineage>
</organism>
<evidence type="ECO:0000313" key="3">
    <source>
        <dbReference type="EMBL" id="GAL01235.1"/>
    </source>
</evidence>
<name>A0A081DBF6_NONUL</name>
<dbReference type="EMBL" id="BBNT01000012">
    <property type="protein sequence ID" value="GAL76523.1"/>
    <property type="molecule type" value="Genomic_DNA"/>
</dbReference>
<evidence type="ECO:0000313" key="6">
    <source>
        <dbReference type="Proteomes" id="UP000029226"/>
    </source>
</evidence>
<dbReference type="Proteomes" id="UP000029226">
    <property type="component" value="Unassembled WGS sequence"/>
</dbReference>